<comment type="caution">
    <text evidence="1">The sequence shown here is derived from an EMBL/GenBank/DDBJ whole genome shotgun (WGS) entry which is preliminary data.</text>
</comment>
<evidence type="ECO:0000313" key="1">
    <source>
        <dbReference type="EMBL" id="TWI83948.1"/>
    </source>
</evidence>
<protein>
    <submittedName>
        <fullName evidence="1">Uncharacterized protein</fullName>
    </submittedName>
</protein>
<name>A0A562SS46_9BACT</name>
<reference evidence="1 2" key="1">
    <citation type="journal article" date="2015" name="Stand. Genomic Sci.">
        <title>Genomic Encyclopedia of Bacterial and Archaeal Type Strains, Phase III: the genomes of soil and plant-associated and newly described type strains.</title>
        <authorList>
            <person name="Whitman W.B."/>
            <person name="Woyke T."/>
            <person name="Klenk H.P."/>
            <person name="Zhou Y."/>
            <person name="Lilburn T.G."/>
            <person name="Beck B.J."/>
            <person name="De Vos P."/>
            <person name="Vandamme P."/>
            <person name="Eisen J.A."/>
            <person name="Garrity G."/>
            <person name="Hugenholtz P."/>
            <person name="Kyrpides N.C."/>
        </authorList>
    </citation>
    <scope>NUCLEOTIDE SEQUENCE [LARGE SCALE GENOMIC DNA]</scope>
    <source>
        <strain evidence="1 2">CGMCC 1.7271</strain>
    </source>
</reference>
<keyword evidence="2" id="KW-1185">Reference proteome</keyword>
<dbReference type="PROSITE" id="PS51257">
    <property type="entry name" value="PROKAR_LIPOPROTEIN"/>
    <property type="match status" value="1"/>
</dbReference>
<gene>
    <name evidence="1" type="ORF">IQ13_2068</name>
</gene>
<dbReference type="AlphaFoldDB" id="A0A562SS46"/>
<dbReference type="RefSeq" id="WP_144886225.1">
    <property type="nucleotide sequence ID" value="NZ_VLLE01000003.1"/>
</dbReference>
<dbReference type="EMBL" id="VLLE01000003">
    <property type="protein sequence ID" value="TWI83948.1"/>
    <property type="molecule type" value="Genomic_DNA"/>
</dbReference>
<accession>A0A562SS46</accession>
<proteinExistence type="predicted"/>
<evidence type="ECO:0000313" key="2">
    <source>
        <dbReference type="Proteomes" id="UP000316167"/>
    </source>
</evidence>
<dbReference type="Proteomes" id="UP000316167">
    <property type="component" value="Unassembled WGS sequence"/>
</dbReference>
<organism evidence="1 2">
    <name type="scientific">Lacibacter cauensis</name>
    <dbReference type="NCBI Taxonomy" id="510947"/>
    <lineage>
        <taxon>Bacteria</taxon>
        <taxon>Pseudomonadati</taxon>
        <taxon>Bacteroidota</taxon>
        <taxon>Chitinophagia</taxon>
        <taxon>Chitinophagales</taxon>
        <taxon>Chitinophagaceae</taxon>
        <taxon>Lacibacter</taxon>
    </lineage>
</organism>
<sequence length="174" mass="20335">MIKTVIIVSFLVMLYGCLEKNRKVQVDVKGSDKLIVNDSVCTKSVRYADTQNVKLLQSCYIMLRDSVSDVFIKETARVKTDKLLNFRSTDGEYSFRLSKDTLKISFLREVNKHRYFYRIPDSIYFKGDTLIVTETVNVFRKRENVSDIAFDLSEYAIQIRRRPTGSIKVMYRVN</sequence>